<dbReference type="GO" id="GO:0000155">
    <property type="term" value="F:phosphorelay sensor kinase activity"/>
    <property type="evidence" value="ECO:0007669"/>
    <property type="project" value="InterPro"/>
</dbReference>
<dbReference type="InterPro" id="IPR003661">
    <property type="entry name" value="HisK_dim/P_dom"/>
</dbReference>
<dbReference type="InterPro" id="IPR000014">
    <property type="entry name" value="PAS"/>
</dbReference>
<sequence length="1398" mass="153823">MPSQQSARKTPYSLLSVIAFLCIGTLLVSANIREWHAERLRLESVLYFAVLYSLLASLSFPVIGKFYAGIEDIAVLSALLSLGPLGAILAAAIGYTCYEVALTSWEYYKKRPLETPLSIAIVILLNIAIVSFGVVTATWLYQLEDGKLPLSALALSDFPKPLVLIAAYAFTTTFITALIVRPSLRAKELPLFRIVMLRFGARQLIAQSLAMLVALAHDSGSWYGNLVAALLVVGLARVVRRNEQNYRTLTRRAEVLAILNNIGQVLSRNSTVDDLVENLYLQVSRVMDASIFYVALYDAQTDTVRFPLIVRDGERHSWKDALPSGITGYIIKTGKPFLMRGTLEETSAQLRKLGIERLGVPSRCYLGVPMLAEGAVLGVIAVQSLTDIHAYDQDDLAVLEIIAAQAASALQNIRLYDDLLDTVGKLALLNEASAQMIGNFDEVQLLESACQALRIVGNAQSAAIFLFDAESQAFALRHAVNLPEGAPAAFAPAHAACLQAVLQQSAFTAIKAISELPEASPWHTYAAWAGCQSLLALPLRLENQPLGVAVAHYSYFSNFEQRATELLVAFINQLAVLLANARHHADIKQRAQELTELVEASRAFTASLDAPHIAERLLDDLERLFAPTTLTVRQLAPDDTLELIAARTRSTLPITPRLRPVGSVLQALEKQQTQRLPQSPEDSALLEQFGYAQALVIPMVCEGQTLGAVSVFYAQPTLISGRLQQLAEALVNQATLALRNAQAYQQVDTALEARVEELSAIESISRKISGALNLEVIISEVLHAALEHTDADLVSVLLVATHELDHRVRLERFLAKEDVRFRLTNHAFEGVVGQVLRTGKAVRLEDTRLAPNYVQPTEQPMLSELCVPIIYKGQRVGALNLESRRLAAFNAAHERFLTNLAEHAAIALGTAQLFQRLEHQINTQQRLRTLSLEMLTAGSLSAVLNLLVDAVIKTIRNGSVHLLLYESYPSEAPQLQAPALNPEAYDAAYQVVRLPIQRGGQQFGEFIISLDDPADLGDNRIYTLELIAIQAAIALQNVRLFEEVRARRDQMQTVFDAAREGMLLISEDGLLLLANRAAEQLLNFPLSAWQGRSVRQTDLPFATALNAALPREPIRRHYRLKVAETFRDIEETTIPVLDSRDQPVSRLIVLRDITQEEALKEFQQEVSNMLVHDLRGPITSVISSLQLLQDMIKAQEYAELDHVIEIALSSANAQLHLIESLLDIARLETRRMPMNLTLFALQALVSEVIQTFEVVAQTAKVRLLNQIAPDLPAVHADREQIKRVLSNLLDNALRHTPSGGQVRLNAQLNAAERVVVVSVTDTGKGVPPELRQRIFEKFVQISKSAVRGHRGSGLGLTFCQLAIEAHGGKIWVESGAEGGAAFFFTLPLAAQLDVPVKE</sequence>
<dbReference type="SMART" id="SM00388">
    <property type="entry name" value="HisKA"/>
    <property type="match status" value="1"/>
</dbReference>
<dbReference type="SMART" id="SM00387">
    <property type="entry name" value="HATPase_c"/>
    <property type="match status" value="1"/>
</dbReference>
<dbReference type="SUPFAM" id="SSF55785">
    <property type="entry name" value="PYP-like sensor domain (PAS domain)"/>
    <property type="match status" value="1"/>
</dbReference>
<dbReference type="CDD" id="cd00075">
    <property type="entry name" value="HATPase"/>
    <property type="match status" value="1"/>
</dbReference>
<dbReference type="InterPro" id="IPR005467">
    <property type="entry name" value="His_kinase_dom"/>
</dbReference>
<dbReference type="Pfam" id="PF13185">
    <property type="entry name" value="GAF_2"/>
    <property type="match status" value="3"/>
</dbReference>
<dbReference type="InterPro" id="IPR036097">
    <property type="entry name" value="HisK_dim/P_sf"/>
</dbReference>
<dbReference type="SMART" id="SM00091">
    <property type="entry name" value="PAS"/>
    <property type="match status" value="1"/>
</dbReference>
<dbReference type="Gene3D" id="3.30.450.40">
    <property type="match status" value="5"/>
</dbReference>
<feature type="transmembrane region" description="Helical" evidence="7">
    <location>
        <begin position="161"/>
        <end position="180"/>
    </location>
</feature>
<feature type="transmembrane region" description="Helical" evidence="7">
    <location>
        <begin position="73"/>
        <end position="98"/>
    </location>
</feature>
<keyword evidence="7" id="KW-0812">Transmembrane</keyword>
<proteinExistence type="predicted"/>
<dbReference type="EC" id="2.7.13.3" evidence="2"/>
<dbReference type="Gene3D" id="1.10.287.130">
    <property type="match status" value="1"/>
</dbReference>
<evidence type="ECO:0000256" key="4">
    <source>
        <dbReference type="ARBA" id="ARBA00022679"/>
    </source>
</evidence>
<dbReference type="Gene3D" id="3.30.450.20">
    <property type="entry name" value="PAS domain"/>
    <property type="match status" value="1"/>
</dbReference>
<evidence type="ECO:0000256" key="1">
    <source>
        <dbReference type="ARBA" id="ARBA00000085"/>
    </source>
</evidence>
<dbReference type="Pfam" id="PF01590">
    <property type="entry name" value="GAF"/>
    <property type="match status" value="1"/>
</dbReference>
<dbReference type="CDD" id="cd00130">
    <property type="entry name" value="PAS"/>
    <property type="match status" value="1"/>
</dbReference>
<dbReference type="GO" id="GO:0006355">
    <property type="term" value="P:regulation of DNA-templated transcription"/>
    <property type="evidence" value="ECO:0007669"/>
    <property type="project" value="InterPro"/>
</dbReference>
<keyword evidence="3" id="KW-0597">Phosphoprotein</keyword>
<dbReference type="PANTHER" id="PTHR43547:SF2">
    <property type="entry name" value="HYBRID SIGNAL TRANSDUCTION HISTIDINE KINASE C"/>
    <property type="match status" value="1"/>
</dbReference>
<evidence type="ECO:0000313" key="9">
    <source>
        <dbReference type="EMBL" id="PJF35064.1"/>
    </source>
</evidence>
<comment type="caution">
    <text evidence="9">The sequence shown here is derived from an EMBL/GenBank/DDBJ whole genome shotgun (WGS) entry which is preliminary data.</text>
</comment>
<keyword evidence="6" id="KW-0902">Two-component regulatory system</keyword>
<keyword evidence="7" id="KW-0472">Membrane</keyword>
<name>A0A2M8PBZ1_9CHLR</name>
<dbReference type="InterPro" id="IPR035965">
    <property type="entry name" value="PAS-like_dom_sf"/>
</dbReference>
<evidence type="ECO:0000313" key="10">
    <source>
        <dbReference type="Proteomes" id="UP000229681"/>
    </source>
</evidence>
<evidence type="ECO:0000259" key="8">
    <source>
        <dbReference type="PROSITE" id="PS50109"/>
    </source>
</evidence>
<feature type="transmembrane region" description="Helical" evidence="7">
    <location>
        <begin position="119"/>
        <end position="141"/>
    </location>
</feature>
<reference evidence="9 10" key="1">
    <citation type="submission" date="2017-11" db="EMBL/GenBank/DDBJ databases">
        <title>Evolution of Phototrophy in the Chloroflexi Phylum Driven by Horizontal Gene Transfer.</title>
        <authorList>
            <person name="Ward L.M."/>
            <person name="Hemp J."/>
            <person name="Shih P.M."/>
            <person name="Mcglynn S.E."/>
            <person name="Fischer W."/>
        </authorList>
    </citation>
    <scope>NUCLEOTIDE SEQUENCE [LARGE SCALE GENOMIC DNA]</scope>
    <source>
        <strain evidence="9">JP3_13</strain>
    </source>
</reference>
<dbReference type="SUPFAM" id="SSF55781">
    <property type="entry name" value="GAF domain-like"/>
    <property type="match status" value="5"/>
</dbReference>
<dbReference type="CDD" id="cd00082">
    <property type="entry name" value="HisKA"/>
    <property type="match status" value="1"/>
</dbReference>
<feature type="transmembrane region" description="Helical" evidence="7">
    <location>
        <begin position="12"/>
        <end position="32"/>
    </location>
</feature>
<evidence type="ECO:0000256" key="6">
    <source>
        <dbReference type="ARBA" id="ARBA00023012"/>
    </source>
</evidence>
<dbReference type="InterPro" id="IPR003018">
    <property type="entry name" value="GAF"/>
</dbReference>
<dbReference type="InterPro" id="IPR029016">
    <property type="entry name" value="GAF-like_dom_sf"/>
</dbReference>
<comment type="catalytic activity">
    <reaction evidence="1">
        <text>ATP + protein L-histidine = ADP + protein N-phospho-L-histidine.</text>
        <dbReference type="EC" id="2.7.13.3"/>
    </reaction>
</comment>
<dbReference type="InterPro" id="IPR004358">
    <property type="entry name" value="Sig_transdc_His_kin-like_C"/>
</dbReference>
<evidence type="ECO:0000256" key="5">
    <source>
        <dbReference type="ARBA" id="ARBA00022777"/>
    </source>
</evidence>
<dbReference type="InterPro" id="IPR036890">
    <property type="entry name" value="HATPase_C_sf"/>
</dbReference>
<dbReference type="Pfam" id="PF00989">
    <property type="entry name" value="PAS"/>
    <property type="match status" value="1"/>
</dbReference>
<feature type="domain" description="Histidine kinase" evidence="8">
    <location>
        <begin position="1169"/>
        <end position="1390"/>
    </location>
</feature>
<dbReference type="FunFam" id="3.30.565.10:FF:000006">
    <property type="entry name" value="Sensor histidine kinase WalK"/>
    <property type="match status" value="1"/>
</dbReference>
<feature type="transmembrane region" description="Helical" evidence="7">
    <location>
        <begin position="44"/>
        <end position="67"/>
    </location>
</feature>
<dbReference type="EMBL" id="PGTM01000214">
    <property type="protein sequence ID" value="PJF35064.1"/>
    <property type="molecule type" value="Genomic_DNA"/>
</dbReference>
<evidence type="ECO:0000256" key="7">
    <source>
        <dbReference type="SAM" id="Phobius"/>
    </source>
</evidence>
<evidence type="ECO:0000256" key="3">
    <source>
        <dbReference type="ARBA" id="ARBA00022553"/>
    </source>
</evidence>
<organism evidence="9 10">
    <name type="scientific">Candidatus Thermofonsia Clade 1 bacterium</name>
    <dbReference type="NCBI Taxonomy" id="2364210"/>
    <lineage>
        <taxon>Bacteria</taxon>
        <taxon>Bacillati</taxon>
        <taxon>Chloroflexota</taxon>
        <taxon>Candidatus Thermofontia</taxon>
        <taxon>Candidatus Thermofonsia Clade 1</taxon>
    </lineage>
</organism>
<gene>
    <name evidence="9" type="ORF">CUN49_12470</name>
</gene>
<dbReference type="InterPro" id="IPR003594">
    <property type="entry name" value="HATPase_dom"/>
</dbReference>
<dbReference type="PRINTS" id="PR00344">
    <property type="entry name" value="BCTRLSENSOR"/>
</dbReference>
<accession>A0A2M8PBZ1</accession>
<dbReference type="SUPFAM" id="SSF55874">
    <property type="entry name" value="ATPase domain of HSP90 chaperone/DNA topoisomerase II/histidine kinase"/>
    <property type="match status" value="1"/>
</dbReference>
<dbReference type="SUPFAM" id="SSF47384">
    <property type="entry name" value="Homodimeric domain of signal transducing histidine kinase"/>
    <property type="match status" value="1"/>
</dbReference>
<dbReference type="Proteomes" id="UP000229681">
    <property type="component" value="Unassembled WGS sequence"/>
</dbReference>
<keyword evidence="7" id="KW-1133">Transmembrane helix</keyword>
<dbReference type="InterPro" id="IPR013767">
    <property type="entry name" value="PAS_fold"/>
</dbReference>
<dbReference type="PROSITE" id="PS50109">
    <property type="entry name" value="HIS_KIN"/>
    <property type="match status" value="1"/>
</dbReference>
<dbReference type="Pfam" id="PF00512">
    <property type="entry name" value="HisKA"/>
    <property type="match status" value="1"/>
</dbReference>
<dbReference type="Pfam" id="PF02518">
    <property type="entry name" value="HATPase_c"/>
    <property type="match status" value="1"/>
</dbReference>
<keyword evidence="5" id="KW-0418">Kinase</keyword>
<evidence type="ECO:0000256" key="2">
    <source>
        <dbReference type="ARBA" id="ARBA00012438"/>
    </source>
</evidence>
<dbReference type="PANTHER" id="PTHR43547">
    <property type="entry name" value="TWO-COMPONENT HISTIDINE KINASE"/>
    <property type="match status" value="1"/>
</dbReference>
<protein>
    <recommendedName>
        <fullName evidence="2">histidine kinase</fullName>
        <ecNumber evidence="2">2.7.13.3</ecNumber>
    </recommendedName>
</protein>
<dbReference type="SMART" id="SM00065">
    <property type="entry name" value="GAF"/>
    <property type="match status" value="4"/>
</dbReference>
<feature type="transmembrane region" description="Helical" evidence="7">
    <location>
        <begin position="222"/>
        <end position="239"/>
    </location>
</feature>
<keyword evidence="4" id="KW-0808">Transferase</keyword>
<dbReference type="Gene3D" id="3.30.565.10">
    <property type="entry name" value="Histidine kinase-like ATPase, C-terminal domain"/>
    <property type="match status" value="1"/>
</dbReference>